<evidence type="ECO:0000313" key="3">
    <source>
        <dbReference type="Proteomes" id="UP001221558"/>
    </source>
</evidence>
<dbReference type="EMBL" id="CP117880">
    <property type="protein sequence ID" value="WDF70029.1"/>
    <property type="molecule type" value="Genomic_DNA"/>
</dbReference>
<reference evidence="2 3" key="1">
    <citation type="submission" date="2023-02" db="EMBL/GenBank/DDBJ databases">
        <title>Genome sequence of Sphingobacterium sp. KACC 22765.</title>
        <authorList>
            <person name="Kim S."/>
            <person name="Heo J."/>
            <person name="Kwon S.-W."/>
        </authorList>
    </citation>
    <scope>NUCLEOTIDE SEQUENCE [LARGE SCALE GENOMIC DNA]</scope>
    <source>
        <strain evidence="2 3">KACC 22765</strain>
    </source>
</reference>
<evidence type="ECO:0000259" key="1">
    <source>
        <dbReference type="Pfam" id="PF10099"/>
    </source>
</evidence>
<sequence>MDIKEYISSGIIEAYVLGLATEEEVSILDCVRQKNPEVQQAILDAQLLLEDFATEQAIAPAPAMKDEIWSKIASTPIPSTAPALEEHQATTNEASENTPKVRKLPVQRDNQTLAIAATVLLALSIGGNIFMLREHQTSKDALDEAIAAHTQTEDKLSEANSRWELLQRPSVKTVALAGVESHPGLKAVVLWDTESANVYLTAGKLPQAPAGKQYQLWAIVDGQPVDAGILPLASEDNMHKMHNIPAAQAFAITLEKEGGSPTPTLSDLFVIGNI</sequence>
<evidence type="ECO:0000313" key="2">
    <source>
        <dbReference type="EMBL" id="WDF70029.1"/>
    </source>
</evidence>
<dbReference type="Proteomes" id="UP001221558">
    <property type="component" value="Chromosome"/>
</dbReference>
<dbReference type="Pfam" id="PF10099">
    <property type="entry name" value="RskA_C"/>
    <property type="match status" value="1"/>
</dbReference>
<proteinExistence type="predicted"/>
<dbReference type="InterPro" id="IPR051474">
    <property type="entry name" value="Anti-sigma-K/W_factor"/>
</dbReference>
<keyword evidence="3" id="KW-1185">Reference proteome</keyword>
<dbReference type="InterPro" id="IPR018764">
    <property type="entry name" value="RskA_C"/>
</dbReference>
<name>A0ABY7WNB2_9SPHI</name>
<protein>
    <submittedName>
        <fullName evidence="2">Anti-sigma factor</fullName>
    </submittedName>
</protein>
<accession>A0ABY7WNB2</accession>
<dbReference type="PANTHER" id="PTHR37461">
    <property type="entry name" value="ANTI-SIGMA-K FACTOR RSKA"/>
    <property type="match status" value="1"/>
</dbReference>
<organism evidence="2 3">
    <name type="scientific">Sphingobacterium oryzagri</name>
    <dbReference type="NCBI Taxonomy" id="3025669"/>
    <lineage>
        <taxon>Bacteria</taxon>
        <taxon>Pseudomonadati</taxon>
        <taxon>Bacteroidota</taxon>
        <taxon>Sphingobacteriia</taxon>
        <taxon>Sphingobacteriales</taxon>
        <taxon>Sphingobacteriaceae</taxon>
        <taxon>Sphingobacterium</taxon>
    </lineage>
</organism>
<gene>
    <name evidence="2" type="ORF">PQ465_06535</name>
</gene>
<dbReference type="RefSeq" id="WP_274268736.1">
    <property type="nucleotide sequence ID" value="NZ_CP117880.1"/>
</dbReference>
<dbReference type="PANTHER" id="PTHR37461:SF1">
    <property type="entry name" value="ANTI-SIGMA-K FACTOR RSKA"/>
    <property type="match status" value="1"/>
</dbReference>
<feature type="domain" description="Anti-sigma K factor RskA C-terminal" evidence="1">
    <location>
        <begin position="114"/>
        <end position="264"/>
    </location>
</feature>